<comment type="caution">
    <text evidence="2">The sequence shown here is derived from an EMBL/GenBank/DDBJ whole genome shotgun (WGS) entry which is preliminary data.</text>
</comment>
<organism evidence="2 3">
    <name type="scientific">Purpureocillium lilacinum</name>
    <name type="common">Paecilomyces lilacinus</name>
    <dbReference type="NCBI Taxonomy" id="33203"/>
    <lineage>
        <taxon>Eukaryota</taxon>
        <taxon>Fungi</taxon>
        <taxon>Dikarya</taxon>
        <taxon>Ascomycota</taxon>
        <taxon>Pezizomycotina</taxon>
        <taxon>Sordariomycetes</taxon>
        <taxon>Hypocreomycetidae</taxon>
        <taxon>Hypocreales</taxon>
        <taxon>Ophiocordycipitaceae</taxon>
        <taxon>Purpureocillium</taxon>
    </lineage>
</organism>
<sequence length="215" mass="23156">MTCSRRHRLAAENAEPLDAARCRRLGPAAASHDILGRAASWSFDPRTSTALIRMLLLAMVRNETARGPQVGPLAGERADMASRSTGGQQQPLMQREREQVSDAAAVKLRSLPSVNQGGHALSRHGALGSRIGARISPCPQAELIVFSGKGQTDTWHATENSTHGPRVGARFPCLEKHAARLRRAVRIGSETGRRCCLEGAPPASRTRCLSMAGRR</sequence>
<gene>
    <name evidence="2" type="ORF">VFPBJ_04405</name>
</gene>
<evidence type="ECO:0000313" key="3">
    <source>
        <dbReference type="Proteomes" id="UP000078240"/>
    </source>
</evidence>
<evidence type="ECO:0000313" key="2">
    <source>
        <dbReference type="EMBL" id="OAQ81821.1"/>
    </source>
</evidence>
<dbReference type="EMBL" id="LSBH01000003">
    <property type="protein sequence ID" value="OAQ81821.1"/>
    <property type="molecule type" value="Genomic_DNA"/>
</dbReference>
<dbReference type="Proteomes" id="UP000078240">
    <property type="component" value="Unassembled WGS sequence"/>
</dbReference>
<accession>A0A179GX60</accession>
<protein>
    <submittedName>
        <fullName evidence="2">Uncharacterized protein</fullName>
    </submittedName>
</protein>
<feature type="compositionally biased region" description="Polar residues" evidence="1">
    <location>
        <begin position="82"/>
        <end position="92"/>
    </location>
</feature>
<name>A0A179GX60_PURLI</name>
<feature type="region of interest" description="Disordered" evidence="1">
    <location>
        <begin position="67"/>
        <end position="94"/>
    </location>
</feature>
<evidence type="ECO:0000256" key="1">
    <source>
        <dbReference type="SAM" id="MobiDB-lite"/>
    </source>
</evidence>
<dbReference type="AlphaFoldDB" id="A0A179GX60"/>
<proteinExistence type="predicted"/>
<reference evidence="2 3" key="1">
    <citation type="submission" date="2016-01" db="EMBL/GenBank/DDBJ databases">
        <title>Biosynthesis of antibiotic leucinostatins and their inhibition on Phytophthora in bio-control Purpureocillium lilacinum.</title>
        <authorList>
            <person name="Wang G."/>
            <person name="Liu Z."/>
            <person name="Lin R."/>
            <person name="Li E."/>
            <person name="Mao Z."/>
            <person name="Ling J."/>
            <person name="Yin W."/>
            <person name="Xie B."/>
        </authorList>
    </citation>
    <scope>NUCLEOTIDE SEQUENCE [LARGE SCALE GENOMIC DNA]</scope>
    <source>
        <strain evidence="2">PLBJ-1</strain>
    </source>
</reference>